<accession>A0AAE9Z7E6</accession>
<reference evidence="1 2" key="1">
    <citation type="journal article" date="2015" name="Genome Announc.">
        <title>Draft Genome Sequences of Marine Isolates of Thalassomonas viridans and Thalassomonas actiniarum.</title>
        <authorList>
            <person name="Olonade I."/>
            <person name="van Zyl L.J."/>
            <person name="Trindade M."/>
        </authorList>
    </citation>
    <scope>NUCLEOTIDE SEQUENCE [LARGE SCALE GENOMIC DNA]</scope>
    <source>
        <strain evidence="1 2">XOM25</strain>
    </source>
</reference>
<sequence length="148" mass="17724">MQRLKSQFNFFWDWLGYKLQHSRKREVEFFSYLSLLHHKLLMAETGQEIILIKRMLLDRLDLWGLKTYLYKVTPYVGLAVSDFFHTVKAQERYLYVEPTKETPVDKVDDHRKKVIYKAFHVILSLMPEALENEVTDLSARLLEEIELS</sequence>
<dbReference type="AlphaFoldDB" id="A0AAE9Z7E6"/>
<organism evidence="1 2">
    <name type="scientific">Thalassomonas viridans</name>
    <dbReference type="NCBI Taxonomy" id="137584"/>
    <lineage>
        <taxon>Bacteria</taxon>
        <taxon>Pseudomonadati</taxon>
        <taxon>Pseudomonadota</taxon>
        <taxon>Gammaproteobacteria</taxon>
        <taxon>Alteromonadales</taxon>
        <taxon>Colwelliaceae</taxon>
        <taxon>Thalassomonas</taxon>
    </lineage>
</organism>
<gene>
    <name evidence="1" type="ORF">SG34_007105</name>
</gene>
<dbReference type="KEGG" id="tvd:SG34_007105"/>
<proteinExistence type="predicted"/>
<keyword evidence="2" id="KW-1185">Reference proteome</keyword>
<protein>
    <submittedName>
        <fullName evidence="1">Uncharacterized protein</fullName>
    </submittedName>
</protein>
<evidence type="ECO:0000313" key="2">
    <source>
        <dbReference type="Proteomes" id="UP000032352"/>
    </source>
</evidence>
<reference evidence="1 2" key="2">
    <citation type="journal article" date="2022" name="Mar. Drugs">
        <title>Bioassay-Guided Fractionation Leads to the Detection of Cholic Acid Generated by the Rare Thalassomonas sp.</title>
        <authorList>
            <person name="Pheiffer F."/>
            <person name="Schneider Y.K."/>
            <person name="Hansen E.H."/>
            <person name="Andersen J.H."/>
            <person name="Isaksson J."/>
            <person name="Busche T."/>
            <person name="R C."/>
            <person name="Kalinowski J."/>
            <person name="Zyl L.V."/>
            <person name="Trindade M."/>
        </authorList>
    </citation>
    <scope>NUCLEOTIDE SEQUENCE [LARGE SCALE GENOMIC DNA]</scope>
    <source>
        <strain evidence="1 2">XOM25</strain>
    </source>
</reference>
<dbReference type="RefSeq" id="WP_044837239.1">
    <property type="nucleotide sequence ID" value="NZ_CP059733.1"/>
</dbReference>
<dbReference type="Proteomes" id="UP000032352">
    <property type="component" value="Chromosome"/>
</dbReference>
<name>A0AAE9Z7E6_9GAMM</name>
<dbReference type="EMBL" id="CP059733">
    <property type="protein sequence ID" value="WDE06668.1"/>
    <property type="molecule type" value="Genomic_DNA"/>
</dbReference>
<evidence type="ECO:0000313" key="1">
    <source>
        <dbReference type="EMBL" id="WDE06668.1"/>
    </source>
</evidence>